<dbReference type="EMBL" id="SIHJ01000001">
    <property type="protein sequence ID" value="TWT36080.1"/>
    <property type="molecule type" value="Genomic_DNA"/>
</dbReference>
<protein>
    <recommendedName>
        <fullName evidence="4">Tetratricopeptide repeat protein</fullName>
    </recommendedName>
</protein>
<evidence type="ECO:0000313" key="3">
    <source>
        <dbReference type="Proteomes" id="UP000316714"/>
    </source>
</evidence>
<sequence length="1012" mass="110163" precursor="true">MLSRRFSLSLSLALTLWFQPCESSAADDTAAFLDAMRQAGNYELTLEYLDLVSASDRTSPETRSRIPYERAVTQLEQAQTISSSSARQAAVASARRELQEFINGGAEPRLAAEASVKLAGALVNGAGRSLLAMERQPQRANNADLKQARRDIEDARGYLSQAEDSYQQALEPLRSVQPGSDASQLRLQLRFELAQARFDSARALAELANTFPSDSRERKQTLENAAKEFASLYEKYDTQQSAGIGFHAHLYEGRCYQELGDHRLADGCFEVVASLPTEDPSLRRLVRMAQASLVAGLTAQGKADEALERGADWVDDVPRQEQSRPDVLALKHQLGEAALSAADSTDDQGDSRELRKQARQYFTAASRGFNEHQADARLRLAALSEELGDQQVQAATFDEAFQIGVDALNAVFAAQLAANGGQDAAPTAADSQRALDAFRQALRLADSETPLARLNDARNKLSYLYWESGDYLSSAALAEFLATKHPDDPNAESAAKLAMASFEKLRTEAEQTGEPTQFATDHLVRLSEFVTRRWAGEPLADSAFKVLLATAIRDNRLEDARSVLAGVDPERRAPLELRLALANWEQIARGGNAEATPAQRDQAIAALESAFRAVREQGQVDATGATGALFLAQAKLGQGDAQSAAKLLEDSKLGPLTLANQDAPAIADNPGFKAEAYRTALQAYLSVTPPRTAEAMQMMETLESAVADKSALTRIYFALGVQLQRQIEQLNQAGKSADAQRVSSAFAEFISRIGDAGDGADWTMQQWMAQTFLKLAEGLGDGDAEQRTAFYQRARDGFQTLADRAASDPASMPSPTSGLAVRMQLGAALRGLGEYDRAVDVFTDLLAEREMMLDVQKLAAYTLQEWGESGDPERLQQSIGGARKSPQTGKNLIWGWSKLASVSGKVARSKPEYRDLFFESWLNVATSRYLAGMQSSGDRKTKQLASARKTILLLSRQYSDLGGPAMRSRFDTLLKKIQRAQGEEPAGLAEFTTASLIESSRRMAGVKHLSAA</sequence>
<accession>A0A5C5VDT1</accession>
<feature type="chain" id="PRO_5022928758" description="Tetratricopeptide repeat protein" evidence="1">
    <location>
        <begin position="26"/>
        <end position="1012"/>
    </location>
</feature>
<proteinExistence type="predicted"/>
<evidence type="ECO:0000256" key="1">
    <source>
        <dbReference type="SAM" id="SignalP"/>
    </source>
</evidence>
<feature type="signal peptide" evidence="1">
    <location>
        <begin position="1"/>
        <end position="25"/>
    </location>
</feature>
<comment type="caution">
    <text evidence="2">The sequence shown here is derived from an EMBL/GenBank/DDBJ whole genome shotgun (WGS) entry which is preliminary data.</text>
</comment>
<keyword evidence="1" id="KW-0732">Signal</keyword>
<evidence type="ECO:0008006" key="4">
    <source>
        <dbReference type="Google" id="ProtNLM"/>
    </source>
</evidence>
<evidence type="ECO:0000313" key="2">
    <source>
        <dbReference type="EMBL" id="TWT36080.1"/>
    </source>
</evidence>
<name>A0A5C5VDT1_9BACT</name>
<organism evidence="2 3">
    <name type="scientific">Posidoniimonas corsicana</name>
    <dbReference type="NCBI Taxonomy" id="1938618"/>
    <lineage>
        <taxon>Bacteria</taxon>
        <taxon>Pseudomonadati</taxon>
        <taxon>Planctomycetota</taxon>
        <taxon>Planctomycetia</taxon>
        <taxon>Pirellulales</taxon>
        <taxon>Lacipirellulaceae</taxon>
        <taxon>Posidoniimonas</taxon>
    </lineage>
</organism>
<keyword evidence="3" id="KW-1185">Reference proteome</keyword>
<dbReference type="OrthoDB" id="224351at2"/>
<dbReference type="AlphaFoldDB" id="A0A5C5VDT1"/>
<reference evidence="2 3" key="1">
    <citation type="submission" date="2019-02" db="EMBL/GenBank/DDBJ databases">
        <title>Deep-cultivation of Planctomycetes and their phenomic and genomic characterization uncovers novel biology.</title>
        <authorList>
            <person name="Wiegand S."/>
            <person name="Jogler M."/>
            <person name="Boedeker C."/>
            <person name="Pinto D."/>
            <person name="Vollmers J."/>
            <person name="Rivas-Marin E."/>
            <person name="Kohn T."/>
            <person name="Peeters S.H."/>
            <person name="Heuer A."/>
            <person name="Rast P."/>
            <person name="Oberbeckmann S."/>
            <person name="Bunk B."/>
            <person name="Jeske O."/>
            <person name="Meyerdierks A."/>
            <person name="Storesund J.E."/>
            <person name="Kallscheuer N."/>
            <person name="Luecker S."/>
            <person name="Lage O.M."/>
            <person name="Pohl T."/>
            <person name="Merkel B.J."/>
            <person name="Hornburger P."/>
            <person name="Mueller R.-W."/>
            <person name="Bruemmer F."/>
            <person name="Labrenz M."/>
            <person name="Spormann A.M."/>
            <person name="Op Den Camp H."/>
            <person name="Overmann J."/>
            <person name="Amann R."/>
            <person name="Jetten M.S.M."/>
            <person name="Mascher T."/>
            <person name="Medema M.H."/>
            <person name="Devos D.P."/>
            <person name="Kaster A.-K."/>
            <person name="Ovreas L."/>
            <person name="Rohde M."/>
            <person name="Galperin M.Y."/>
            <person name="Jogler C."/>
        </authorList>
    </citation>
    <scope>NUCLEOTIDE SEQUENCE [LARGE SCALE GENOMIC DNA]</scope>
    <source>
        <strain evidence="2 3">KOR34</strain>
    </source>
</reference>
<dbReference type="RefSeq" id="WP_146562708.1">
    <property type="nucleotide sequence ID" value="NZ_SIHJ01000001.1"/>
</dbReference>
<dbReference type="Proteomes" id="UP000316714">
    <property type="component" value="Unassembled WGS sequence"/>
</dbReference>
<gene>
    <name evidence="2" type="ORF">KOR34_09790</name>
</gene>